<evidence type="ECO:0000313" key="5">
    <source>
        <dbReference type="Proteomes" id="UP000604475"/>
    </source>
</evidence>
<protein>
    <submittedName>
        <fullName evidence="4">Alpha/beta hydrolase</fullName>
    </submittedName>
</protein>
<gene>
    <name evidence="4" type="ORF">I7412_06140</name>
</gene>
<dbReference type="GO" id="GO:0004601">
    <property type="term" value="F:peroxidase activity"/>
    <property type="evidence" value="ECO:0007669"/>
    <property type="project" value="UniProtKB-KW"/>
</dbReference>
<dbReference type="Pfam" id="PF00561">
    <property type="entry name" value="Abhydrolase_1"/>
    <property type="match status" value="1"/>
</dbReference>
<dbReference type="InterPro" id="IPR029058">
    <property type="entry name" value="AB_hydrolase_fold"/>
</dbReference>
<evidence type="ECO:0000313" key="4">
    <source>
        <dbReference type="EMBL" id="MBL7626754.1"/>
    </source>
</evidence>
<dbReference type="GO" id="GO:0016787">
    <property type="term" value="F:hydrolase activity"/>
    <property type="evidence" value="ECO:0007669"/>
    <property type="project" value="UniProtKB-KW"/>
</dbReference>
<dbReference type="PANTHER" id="PTHR43433:SF1">
    <property type="entry name" value="BLL5160 PROTEIN"/>
    <property type="match status" value="1"/>
</dbReference>
<feature type="region of interest" description="Disordered" evidence="2">
    <location>
        <begin position="383"/>
        <end position="419"/>
    </location>
</feature>
<dbReference type="InterPro" id="IPR050471">
    <property type="entry name" value="AB_hydrolase"/>
</dbReference>
<dbReference type="Proteomes" id="UP000604475">
    <property type="component" value="Unassembled WGS sequence"/>
</dbReference>
<dbReference type="AlphaFoldDB" id="A0A937RG35"/>
<name>A0A937RG35_9ACTN</name>
<accession>A0A937RG35</accession>
<evidence type="ECO:0000256" key="2">
    <source>
        <dbReference type="SAM" id="MobiDB-lite"/>
    </source>
</evidence>
<dbReference type="PANTHER" id="PTHR43433">
    <property type="entry name" value="HYDROLASE, ALPHA/BETA FOLD FAMILY PROTEIN"/>
    <property type="match status" value="1"/>
</dbReference>
<dbReference type="Gene3D" id="3.40.50.1820">
    <property type="entry name" value="alpha/beta hydrolase"/>
    <property type="match status" value="1"/>
</dbReference>
<reference evidence="4" key="1">
    <citation type="submission" date="2020-12" db="EMBL/GenBank/DDBJ databases">
        <title>Genomic characterization of non-nitrogen-fixing Frankia strains.</title>
        <authorList>
            <person name="Carlos-Shanley C."/>
            <person name="Guerra T."/>
            <person name="Hahn D."/>
        </authorList>
    </citation>
    <scope>NUCLEOTIDE SEQUENCE</scope>
    <source>
        <strain evidence="4">CN6</strain>
    </source>
</reference>
<evidence type="ECO:0000256" key="1">
    <source>
        <dbReference type="ARBA" id="ARBA00022559"/>
    </source>
</evidence>
<proteinExistence type="predicted"/>
<dbReference type="PRINTS" id="PR00412">
    <property type="entry name" value="EPOXHYDRLASE"/>
</dbReference>
<dbReference type="EMBL" id="JAEACQ010000147">
    <property type="protein sequence ID" value="MBL7626754.1"/>
    <property type="molecule type" value="Genomic_DNA"/>
</dbReference>
<feature type="domain" description="AB hydrolase-1" evidence="3">
    <location>
        <begin position="109"/>
        <end position="363"/>
    </location>
</feature>
<dbReference type="InterPro" id="IPR000639">
    <property type="entry name" value="Epox_hydrolase-like"/>
</dbReference>
<organism evidence="4 5">
    <name type="scientific">Frankia nepalensis</name>
    <dbReference type="NCBI Taxonomy" id="1836974"/>
    <lineage>
        <taxon>Bacteria</taxon>
        <taxon>Bacillati</taxon>
        <taxon>Actinomycetota</taxon>
        <taxon>Actinomycetes</taxon>
        <taxon>Frankiales</taxon>
        <taxon>Frankiaceae</taxon>
        <taxon>Frankia</taxon>
    </lineage>
</organism>
<dbReference type="InterPro" id="IPR000073">
    <property type="entry name" value="AB_hydrolase_1"/>
</dbReference>
<evidence type="ECO:0000259" key="3">
    <source>
        <dbReference type="Pfam" id="PF00561"/>
    </source>
</evidence>
<dbReference type="SUPFAM" id="SSF53474">
    <property type="entry name" value="alpha/beta-Hydrolases"/>
    <property type="match status" value="1"/>
</dbReference>
<keyword evidence="5" id="KW-1185">Reference proteome</keyword>
<comment type="caution">
    <text evidence="4">The sequence shown here is derived from an EMBL/GenBank/DDBJ whole genome shotgun (WGS) entry which is preliminary data.</text>
</comment>
<keyword evidence="1" id="KW-0560">Oxidoreductase</keyword>
<keyword evidence="1" id="KW-0575">Peroxidase</keyword>
<sequence length="419" mass="43965">MVGTAAGVGDLARNAAAGAADLVGAAAASKAVRRAGGGLGIAGAVVAAGLIAERRATRRARALPDVPEDLRPGPLAGRATTVVATDGVPLHVVESDGRAGGRRWAPATPTLVFAHGFCNTADSWCFQQRELADLGPMVFYDQRAHGRSGPSEVARCTIDQLADDLFAVLTARVTSGPVVLVGHSMGGMTILGLAERHPELFEERVVAVALLSTSAGDLARVTFGLPVGVTAAVRRVLPGLAVGMRHAPPLLERARRRGSDLAYSITRRVGFGTTDVPPSVVEFLEGEIANTPIPVIGSFLPTLLDHDKLAAAAVLRNVPTLLMVGDHDLMTPLPHSRTLADALPEAELAVEEGAGHALPLERPDAVNERVRALIGRAHPARRVRPAWPWQRASERPGPDRSDTGRPDTGRSDTDRSDAR</sequence>
<dbReference type="RefSeq" id="WP_203007445.1">
    <property type="nucleotide sequence ID" value="NZ_JADWYU010000227.1"/>
</dbReference>
<feature type="compositionally biased region" description="Basic and acidic residues" evidence="2">
    <location>
        <begin position="392"/>
        <end position="419"/>
    </location>
</feature>
<keyword evidence="4" id="KW-0378">Hydrolase</keyword>